<protein>
    <submittedName>
        <fullName evidence="2">Uncharacterized protein</fullName>
    </submittedName>
</protein>
<dbReference type="EMBL" id="JAZAQF010000078">
    <property type="protein sequence ID" value="MFG3818699.1"/>
    <property type="molecule type" value="Genomic_DNA"/>
</dbReference>
<evidence type="ECO:0000256" key="1">
    <source>
        <dbReference type="SAM" id="MobiDB-lite"/>
    </source>
</evidence>
<keyword evidence="3" id="KW-1185">Reference proteome</keyword>
<evidence type="ECO:0000313" key="3">
    <source>
        <dbReference type="Proteomes" id="UP001604335"/>
    </source>
</evidence>
<gene>
    <name evidence="2" type="ORF">VPK24_13710</name>
</gene>
<feature type="region of interest" description="Disordered" evidence="1">
    <location>
        <begin position="44"/>
        <end position="70"/>
    </location>
</feature>
<name>A0ABW7CC22_9CYAN</name>
<reference evidence="3" key="1">
    <citation type="journal article" date="2024" name="Algal Res.">
        <title>Biochemical, toxicological and genomic investigation of a high-biomass producing Limnothrix strain isolated from Italian shallow drinking water reservoir.</title>
        <authorList>
            <person name="Simonazzi M."/>
            <person name="Shishido T.K."/>
            <person name="Delbaje E."/>
            <person name="Wahlsten M."/>
            <person name="Fewer D.P."/>
            <person name="Sivonen K."/>
            <person name="Pezzolesi L."/>
            <person name="Pistocchi R."/>
        </authorList>
    </citation>
    <scope>NUCLEOTIDE SEQUENCE [LARGE SCALE GENOMIC DNA]</scope>
    <source>
        <strain evidence="3">LRLZ20PSL1</strain>
    </source>
</reference>
<dbReference type="Proteomes" id="UP001604335">
    <property type="component" value="Unassembled WGS sequence"/>
</dbReference>
<sequence length="70" mass="6884">MTALQTCTRIGQSLTLVGVILGSAAVMQPIDGHSIDAALVAAVAPQSASAAQPTPPDNGGPSRTQGTGTR</sequence>
<feature type="compositionally biased region" description="Polar residues" evidence="1">
    <location>
        <begin position="61"/>
        <end position="70"/>
    </location>
</feature>
<proteinExistence type="predicted"/>
<dbReference type="RefSeq" id="WP_099533621.1">
    <property type="nucleotide sequence ID" value="NZ_JAZAQF010000078.1"/>
</dbReference>
<evidence type="ECO:0000313" key="2">
    <source>
        <dbReference type="EMBL" id="MFG3818699.1"/>
    </source>
</evidence>
<comment type="caution">
    <text evidence="2">The sequence shown here is derived from an EMBL/GenBank/DDBJ whole genome shotgun (WGS) entry which is preliminary data.</text>
</comment>
<organism evidence="2 3">
    <name type="scientific">Limnothrix redekei LRLZ20PSL1</name>
    <dbReference type="NCBI Taxonomy" id="3112953"/>
    <lineage>
        <taxon>Bacteria</taxon>
        <taxon>Bacillati</taxon>
        <taxon>Cyanobacteriota</taxon>
        <taxon>Cyanophyceae</taxon>
        <taxon>Pseudanabaenales</taxon>
        <taxon>Pseudanabaenaceae</taxon>
        <taxon>Limnothrix</taxon>
    </lineage>
</organism>
<accession>A0ABW7CC22</accession>